<dbReference type="Pfam" id="PF20684">
    <property type="entry name" value="Fung_rhodopsin"/>
    <property type="match status" value="1"/>
</dbReference>
<keyword evidence="9" id="KW-1185">Reference proteome</keyword>
<keyword evidence="3 6" id="KW-1133">Transmembrane helix</keyword>
<dbReference type="GO" id="GO:0016020">
    <property type="term" value="C:membrane"/>
    <property type="evidence" value="ECO:0007669"/>
    <property type="project" value="UniProtKB-SubCell"/>
</dbReference>
<comment type="caution">
    <text evidence="8">The sequence shown here is derived from an EMBL/GenBank/DDBJ whole genome shotgun (WGS) entry which is preliminary data.</text>
</comment>
<feature type="transmembrane region" description="Helical" evidence="6">
    <location>
        <begin position="223"/>
        <end position="246"/>
    </location>
</feature>
<dbReference type="OrthoDB" id="3783825at2759"/>
<gene>
    <name evidence="8" type="ORF">PMIN01_01531</name>
</gene>
<proteinExistence type="inferred from homology"/>
<reference evidence="8" key="1">
    <citation type="journal article" date="2020" name="Mol. Plant Microbe Interact.">
        <title>Genome Sequence of the Biocontrol Agent Coniothyrium minitans strain Conio (IMI 134523).</title>
        <authorList>
            <person name="Patel D."/>
            <person name="Shittu T.A."/>
            <person name="Baroncelli R."/>
            <person name="Muthumeenakshi S."/>
            <person name="Osborne T.H."/>
            <person name="Janganan T.K."/>
            <person name="Sreenivasaprasad S."/>
        </authorList>
    </citation>
    <scope>NUCLEOTIDE SEQUENCE</scope>
    <source>
        <strain evidence="8">Conio</strain>
    </source>
</reference>
<keyword evidence="4 6" id="KW-0472">Membrane</keyword>
<dbReference type="AlphaFoldDB" id="A0A9P6GUA9"/>
<evidence type="ECO:0000256" key="4">
    <source>
        <dbReference type="ARBA" id="ARBA00023136"/>
    </source>
</evidence>
<evidence type="ECO:0000313" key="9">
    <source>
        <dbReference type="Proteomes" id="UP000756921"/>
    </source>
</evidence>
<evidence type="ECO:0000256" key="6">
    <source>
        <dbReference type="SAM" id="Phobius"/>
    </source>
</evidence>
<feature type="transmembrane region" description="Helical" evidence="6">
    <location>
        <begin position="266"/>
        <end position="288"/>
    </location>
</feature>
<comment type="similarity">
    <text evidence="5">Belongs to the SAT4 family.</text>
</comment>
<organism evidence="8 9">
    <name type="scientific">Paraphaeosphaeria minitans</name>
    <dbReference type="NCBI Taxonomy" id="565426"/>
    <lineage>
        <taxon>Eukaryota</taxon>
        <taxon>Fungi</taxon>
        <taxon>Dikarya</taxon>
        <taxon>Ascomycota</taxon>
        <taxon>Pezizomycotina</taxon>
        <taxon>Dothideomycetes</taxon>
        <taxon>Pleosporomycetidae</taxon>
        <taxon>Pleosporales</taxon>
        <taxon>Massarineae</taxon>
        <taxon>Didymosphaeriaceae</taxon>
        <taxon>Paraphaeosphaeria</taxon>
    </lineage>
</organism>
<dbReference type="InterPro" id="IPR049326">
    <property type="entry name" value="Rhodopsin_dom_fungi"/>
</dbReference>
<protein>
    <submittedName>
        <fullName evidence="8">Integral membrane protein</fullName>
    </submittedName>
</protein>
<accession>A0A9P6GUA9</accession>
<feature type="transmembrane region" description="Helical" evidence="6">
    <location>
        <begin position="103"/>
        <end position="124"/>
    </location>
</feature>
<evidence type="ECO:0000256" key="2">
    <source>
        <dbReference type="ARBA" id="ARBA00022692"/>
    </source>
</evidence>
<feature type="domain" description="Rhodopsin" evidence="7">
    <location>
        <begin position="33"/>
        <end position="288"/>
    </location>
</feature>
<name>A0A9P6GUA9_9PLEO</name>
<feature type="transmembrane region" description="Helical" evidence="6">
    <location>
        <begin position="49"/>
        <end position="71"/>
    </location>
</feature>
<evidence type="ECO:0000259" key="7">
    <source>
        <dbReference type="Pfam" id="PF20684"/>
    </source>
</evidence>
<feature type="transmembrane region" description="Helical" evidence="6">
    <location>
        <begin position="16"/>
        <end position="37"/>
    </location>
</feature>
<evidence type="ECO:0000256" key="5">
    <source>
        <dbReference type="ARBA" id="ARBA00038359"/>
    </source>
</evidence>
<dbReference type="EMBL" id="WJXW01000001">
    <property type="protein sequence ID" value="KAF9741992.1"/>
    <property type="molecule type" value="Genomic_DNA"/>
</dbReference>
<comment type="subcellular location">
    <subcellularLocation>
        <location evidence="1">Membrane</location>
        <topology evidence="1">Multi-pass membrane protein</topology>
    </subcellularLocation>
</comment>
<dbReference type="PANTHER" id="PTHR33048">
    <property type="entry name" value="PTH11-LIKE INTEGRAL MEMBRANE PROTEIN (AFU_ORTHOLOGUE AFUA_5G11245)"/>
    <property type="match status" value="1"/>
</dbReference>
<feature type="transmembrane region" description="Helical" evidence="6">
    <location>
        <begin position="199"/>
        <end position="216"/>
    </location>
</feature>
<dbReference type="PANTHER" id="PTHR33048:SF157">
    <property type="entry name" value="INTEGRAL MEMBRANE PROTEIN"/>
    <property type="match status" value="1"/>
</dbReference>
<keyword evidence="2 6" id="KW-0812">Transmembrane</keyword>
<dbReference type="Proteomes" id="UP000756921">
    <property type="component" value="Unassembled WGS sequence"/>
</dbReference>
<dbReference type="InterPro" id="IPR052337">
    <property type="entry name" value="SAT4-like"/>
</dbReference>
<evidence type="ECO:0000313" key="8">
    <source>
        <dbReference type="EMBL" id="KAF9741992.1"/>
    </source>
</evidence>
<evidence type="ECO:0000256" key="1">
    <source>
        <dbReference type="ARBA" id="ARBA00004141"/>
    </source>
</evidence>
<feature type="transmembrane region" description="Helical" evidence="6">
    <location>
        <begin position="136"/>
        <end position="156"/>
    </location>
</feature>
<sequence length="356" mass="39637">MSSSELPIAFVHGREIVAATISLSISGFIVVILRFWVRISHKMGVRVDDWMILAALVFVVAMAIVSLYGVFQKAVGYPSEVLSPEEQLTSLTPEQRLVELTDWLSWVLMLPATGCVKLSTLYLYRRIFPVETMRTFNILSNLLVVVCALWTIAFLFSNVFGCGIHFQCSWASFQEISTCCTDKFLNRVVLMISDLITDVLIWLLPIPVVWGLNIGIRRKLGVIAIFLLAACSLAAAVVRLLIQLAIHREGFAARTNVNLTLSTSLYWQFIEADIALIACCLPMMSVFFKSTFLSNGFISLRSKLSIGSIHCSQTGTHRSDDNLCKQSTSPMHISHGVDVEGEHITPSTSRSDDYFV</sequence>
<evidence type="ECO:0000256" key="3">
    <source>
        <dbReference type="ARBA" id="ARBA00022989"/>
    </source>
</evidence>